<dbReference type="InterPro" id="IPR036388">
    <property type="entry name" value="WH-like_DNA-bd_sf"/>
</dbReference>
<dbReference type="RefSeq" id="WP_212820185.1">
    <property type="nucleotide sequence ID" value="NZ_AP023359.1"/>
</dbReference>
<protein>
    <submittedName>
        <fullName evidence="2">Transcriptional regulator</fullName>
    </submittedName>
</protein>
<dbReference type="SMART" id="SM00347">
    <property type="entry name" value="HTH_MARR"/>
    <property type="match status" value="1"/>
</dbReference>
<dbReference type="Proteomes" id="UP000680866">
    <property type="component" value="Chromosome"/>
</dbReference>
<dbReference type="AlphaFoldDB" id="A0A810NB84"/>
<evidence type="ECO:0000259" key="1">
    <source>
        <dbReference type="PROSITE" id="PS50995"/>
    </source>
</evidence>
<keyword evidence="3" id="KW-1185">Reference proteome</keyword>
<dbReference type="GO" id="GO:0006950">
    <property type="term" value="P:response to stress"/>
    <property type="evidence" value="ECO:0007669"/>
    <property type="project" value="TreeGrafter"/>
</dbReference>
<dbReference type="InterPro" id="IPR000835">
    <property type="entry name" value="HTH_MarR-typ"/>
</dbReference>
<dbReference type="PROSITE" id="PS50995">
    <property type="entry name" value="HTH_MARR_2"/>
    <property type="match status" value="1"/>
</dbReference>
<name>A0A810NB84_9ACTN</name>
<dbReference type="SUPFAM" id="SSF46785">
    <property type="entry name" value="Winged helix' DNA-binding domain"/>
    <property type="match status" value="1"/>
</dbReference>
<proteinExistence type="predicted"/>
<reference evidence="2" key="1">
    <citation type="submission" date="2020-08" db="EMBL/GenBank/DDBJ databases">
        <title>Whole genome shotgun sequence of Polymorphospora rubra NBRC 101157.</title>
        <authorList>
            <person name="Komaki H."/>
            <person name="Tamura T."/>
        </authorList>
    </citation>
    <scope>NUCLEOTIDE SEQUENCE</scope>
    <source>
        <strain evidence="2">NBRC 101157</strain>
    </source>
</reference>
<dbReference type="PANTHER" id="PTHR33164:SF107">
    <property type="entry name" value="TRANSCRIPTIONAL REGULATORY PROTEIN"/>
    <property type="match status" value="1"/>
</dbReference>
<feature type="domain" description="HTH marR-type" evidence="1">
    <location>
        <begin position="7"/>
        <end position="139"/>
    </location>
</feature>
<sequence length="147" mass="15402">MTRRGAPPRLIFGLVAAEKSLRRWIEARSGGRKVGAAGAGVLFHVARHDGALVSEVAAALGGSVSGVSGLLSRLAASGLLVKATDPADARAVRLHLTDAGRETLVDARTILAELDDRLTAGFTPAELRVVARWLDQVRALPANPPDR</sequence>
<dbReference type="GO" id="GO:0003700">
    <property type="term" value="F:DNA-binding transcription factor activity"/>
    <property type="evidence" value="ECO:0007669"/>
    <property type="project" value="InterPro"/>
</dbReference>
<dbReference type="InterPro" id="IPR036390">
    <property type="entry name" value="WH_DNA-bd_sf"/>
</dbReference>
<evidence type="ECO:0000313" key="3">
    <source>
        <dbReference type="Proteomes" id="UP000680866"/>
    </source>
</evidence>
<dbReference type="InterPro" id="IPR039422">
    <property type="entry name" value="MarR/SlyA-like"/>
</dbReference>
<dbReference type="Gene3D" id="1.10.10.10">
    <property type="entry name" value="Winged helix-like DNA-binding domain superfamily/Winged helix DNA-binding domain"/>
    <property type="match status" value="1"/>
</dbReference>
<dbReference type="KEGG" id="pry:Prubr_73710"/>
<organism evidence="2 3">
    <name type="scientific">Polymorphospora rubra</name>
    <dbReference type="NCBI Taxonomy" id="338584"/>
    <lineage>
        <taxon>Bacteria</taxon>
        <taxon>Bacillati</taxon>
        <taxon>Actinomycetota</taxon>
        <taxon>Actinomycetes</taxon>
        <taxon>Micromonosporales</taxon>
        <taxon>Micromonosporaceae</taxon>
        <taxon>Polymorphospora</taxon>
    </lineage>
</organism>
<gene>
    <name evidence="2" type="ORF">Prubr_73710</name>
</gene>
<dbReference type="Pfam" id="PF12802">
    <property type="entry name" value="MarR_2"/>
    <property type="match status" value="1"/>
</dbReference>
<accession>A0A810NB84</accession>
<dbReference type="EMBL" id="AP023359">
    <property type="protein sequence ID" value="BCJ70350.1"/>
    <property type="molecule type" value="Genomic_DNA"/>
</dbReference>
<evidence type="ECO:0000313" key="2">
    <source>
        <dbReference type="EMBL" id="BCJ70350.1"/>
    </source>
</evidence>
<dbReference type="PANTHER" id="PTHR33164">
    <property type="entry name" value="TRANSCRIPTIONAL REGULATOR, MARR FAMILY"/>
    <property type="match status" value="1"/>
</dbReference>